<protein>
    <submittedName>
        <fullName evidence="1">Uncharacterized protein</fullName>
    </submittedName>
</protein>
<accession>A0AAV4JII4</accession>
<evidence type="ECO:0000313" key="2">
    <source>
        <dbReference type="Proteomes" id="UP000762676"/>
    </source>
</evidence>
<reference evidence="1 2" key="1">
    <citation type="journal article" date="2021" name="Elife">
        <title>Chloroplast acquisition without the gene transfer in kleptoplastic sea slugs, Plakobranchus ocellatus.</title>
        <authorList>
            <person name="Maeda T."/>
            <person name="Takahashi S."/>
            <person name="Yoshida T."/>
            <person name="Shimamura S."/>
            <person name="Takaki Y."/>
            <person name="Nagai Y."/>
            <person name="Toyoda A."/>
            <person name="Suzuki Y."/>
            <person name="Arimoto A."/>
            <person name="Ishii H."/>
            <person name="Satoh N."/>
            <person name="Nishiyama T."/>
            <person name="Hasebe M."/>
            <person name="Maruyama T."/>
            <person name="Minagawa J."/>
            <person name="Obokata J."/>
            <person name="Shigenobu S."/>
        </authorList>
    </citation>
    <scope>NUCLEOTIDE SEQUENCE [LARGE SCALE GENOMIC DNA]</scope>
</reference>
<organism evidence="1 2">
    <name type="scientific">Elysia marginata</name>
    <dbReference type="NCBI Taxonomy" id="1093978"/>
    <lineage>
        <taxon>Eukaryota</taxon>
        <taxon>Metazoa</taxon>
        <taxon>Spiralia</taxon>
        <taxon>Lophotrochozoa</taxon>
        <taxon>Mollusca</taxon>
        <taxon>Gastropoda</taxon>
        <taxon>Heterobranchia</taxon>
        <taxon>Euthyneura</taxon>
        <taxon>Panpulmonata</taxon>
        <taxon>Sacoglossa</taxon>
        <taxon>Placobranchoidea</taxon>
        <taxon>Plakobranchidae</taxon>
        <taxon>Elysia</taxon>
    </lineage>
</organism>
<proteinExistence type="predicted"/>
<dbReference type="EMBL" id="BMAT01010118">
    <property type="protein sequence ID" value="GFS20391.1"/>
    <property type="molecule type" value="Genomic_DNA"/>
</dbReference>
<keyword evidence="2" id="KW-1185">Reference proteome</keyword>
<comment type="caution">
    <text evidence="1">The sequence shown here is derived from an EMBL/GenBank/DDBJ whole genome shotgun (WGS) entry which is preliminary data.</text>
</comment>
<gene>
    <name evidence="1" type="ORF">ElyMa_005055000</name>
</gene>
<sequence length="133" mass="14682">MSIVIIMRPEKNEGRFHTPACHYTRVHRFNPSAWTFKIIRLGNEGTATRIPVQVLPKAVMNGAKDICDAVQEDASIVELNGVGSERKPPLFYYSISSASVVVWKSPIPRRGPRAGPTAHCSVIRHGGCRCEAN</sequence>
<evidence type="ECO:0000313" key="1">
    <source>
        <dbReference type="EMBL" id="GFS20391.1"/>
    </source>
</evidence>
<dbReference type="AlphaFoldDB" id="A0AAV4JII4"/>
<dbReference type="Proteomes" id="UP000762676">
    <property type="component" value="Unassembled WGS sequence"/>
</dbReference>
<name>A0AAV4JII4_9GAST</name>